<evidence type="ECO:0000313" key="9">
    <source>
        <dbReference type="Proteomes" id="UP000177515"/>
    </source>
</evidence>
<accession>A0ABM6FG05</accession>
<dbReference type="NCBIfam" id="TIGR01352">
    <property type="entry name" value="tonB_Cterm"/>
    <property type="match status" value="1"/>
</dbReference>
<keyword evidence="3" id="KW-0812">Transmembrane</keyword>
<evidence type="ECO:0000256" key="1">
    <source>
        <dbReference type="ARBA" id="ARBA00004167"/>
    </source>
</evidence>
<dbReference type="InterPro" id="IPR011662">
    <property type="entry name" value="Secretin/TonB_short_N"/>
</dbReference>
<evidence type="ECO:0000256" key="6">
    <source>
        <dbReference type="ARBA" id="ARBA00023237"/>
    </source>
</evidence>
<dbReference type="Gene3D" id="3.30.1150.10">
    <property type="match status" value="1"/>
</dbReference>
<evidence type="ECO:0000313" key="8">
    <source>
        <dbReference type="EMBL" id="AOZ10744.1"/>
    </source>
</evidence>
<keyword evidence="5" id="KW-0472">Membrane</keyword>
<keyword evidence="4" id="KW-1133">Transmembrane helix</keyword>
<keyword evidence="9" id="KW-1185">Reference proteome</keyword>
<dbReference type="SMART" id="SM00965">
    <property type="entry name" value="STN"/>
    <property type="match status" value="1"/>
</dbReference>
<dbReference type="Gene3D" id="3.55.50.30">
    <property type="match status" value="1"/>
</dbReference>
<dbReference type="SUPFAM" id="SSF74653">
    <property type="entry name" value="TolA/TonB C-terminal domain"/>
    <property type="match status" value="1"/>
</dbReference>
<dbReference type="Proteomes" id="UP000177515">
    <property type="component" value="Chromosome 2"/>
</dbReference>
<evidence type="ECO:0000259" key="7">
    <source>
        <dbReference type="SMART" id="SM00965"/>
    </source>
</evidence>
<dbReference type="InterPro" id="IPR006260">
    <property type="entry name" value="TonB/TolA_C"/>
</dbReference>
<organism evidence="8 9">
    <name type="scientific">Cupriavidus malaysiensis</name>
    <dbReference type="NCBI Taxonomy" id="367825"/>
    <lineage>
        <taxon>Bacteria</taxon>
        <taxon>Pseudomonadati</taxon>
        <taxon>Pseudomonadota</taxon>
        <taxon>Betaproteobacteria</taxon>
        <taxon>Burkholderiales</taxon>
        <taxon>Burkholderiaceae</taxon>
        <taxon>Cupriavidus</taxon>
    </lineage>
</organism>
<proteinExistence type="predicted"/>
<keyword evidence="2" id="KW-0813">Transport</keyword>
<gene>
    <name evidence="8" type="ORF">BKK80_23900</name>
</gene>
<keyword evidence="6" id="KW-0998">Cell outer membrane</keyword>
<reference evidence="8 9" key="1">
    <citation type="submission" date="2016-10" db="EMBL/GenBank/DDBJ databases">
        <title>Complete genome sequences of three Cupriavidus strains isolated from various Malaysian environments.</title>
        <authorList>
            <person name="Abdullah A.A.-A."/>
            <person name="Shafie N.A.H."/>
            <person name="Lau N.S."/>
        </authorList>
    </citation>
    <scope>NUCLEOTIDE SEQUENCE [LARGE SCALE GENOMIC DNA]</scope>
    <source>
        <strain evidence="8 9">USMAA1020</strain>
    </source>
</reference>
<feature type="domain" description="Secretin/TonB short N-terminal" evidence="7">
    <location>
        <begin position="25"/>
        <end position="76"/>
    </location>
</feature>
<name>A0ABM6FG05_9BURK</name>
<evidence type="ECO:0000256" key="4">
    <source>
        <dbReference type="ARBA" id="ARBA00022989"/>
    </source>
</evidence>
<dbReference type="Pfam" id="PF13103">
    <property type="entry name" value="TonB_2"/>
    <property type="match status" value="1"/>
</dbReference>
<protein>
    <recommendedName>
        <fullName evidence="7">Secretin/TonB short N-terminal domain-containing protein</fullName>
    </recommendedName>
</protein>
<evidence type="ECO:0000256" key="5">
    <source>
        <dbReference type="ARBA" id="ARBA00023136"/>
    </source>
</evidence>
<sequence length="206" mass="21373">MQRSYEIAPQSLLSALEQYGAASGVSLIYDSALAAGRTSPGVHGVMTARAALQSLLEGSGLAPRYTGSDTLVLLPVRPEAVAEAGATGAEAALSQRRYYGLVQSRVRDAFCAQPTLAEGRYRVALRLWVDVSGTIGRVSLLDSTGDKALDGLVEQALRGAPVGEPLPAGLAQPFTLVVMPRASGQNWGCPLPAAPASSPAGRRHHG</sequence>
<dbReference type="Pfam" id="PF07660">
    <property type="entry name" value="STN"/>
    <property type="match status" value="1"/>
</dbReference>
<comment type="subcellular location">
    <subcellularLocation>
        <location evidence="1">Membrane</location>
        <topology evidence="1">Single-pass membrane protein</topology>
    </subcellularLocation>
</comment>
<evidence type="ECO:0000256" key="2">
    <source>
        <dbReference type="ARBA" id="ARBA00022448"/>
    </source>
</evidence>
<evidence type="ECO:0000256" key="3">
    <source>
        <dbReference type="ARBA" id="ARBA00022692"/>
    </source>
</evidence>
<dbReference type="EMBL" id="CP017755">
    <property type="protein sequence ID" value="AOZ10744.1"/>
    <property type="molecule type" value="Genomic_DNA"/>
</dbReference>